<protein>
    <submittedName>
        <fullName evidence="5">Crp/Fnr family transcriptional regulator</fullName>
    </submittedName>
</protein>
<dbReference type="InterPro" id="IPR012318">
    <property type="entry name" value="HTH_CRP"/>
</dbReference>
<dbReference type="RefSeq" id="WP_179907336.1">
    <property type="nucleotide sequence ID" value="NZ_JACBXS010000051.1"/>
</dbReference>
<gene>
    <name evidence="5" type="ORF">HUK65_16270</name>
</gene>
<feature type="domain" description="HTH crp-type" evidence="4">
    <location>
        <begin position="150"/>
        <end position="224"/>
    </location>
</feature>
<dbReference type="GO" id="GO:0006355">
    <property type="term" value="P:regulation of DNA-templated transcription"/>
    <property type="evidence" value="ECO:0007669"/>
    <property type="project" value="InterPro"/>
</dbReference>
<dbReference type="Pfam" id="PF00027">
    <property type="entry name" value="cNMP_binding"/>
    <property type="match status" value="1"/>
</dbReference>
<proteinExistence type="predicted"/>
<reference evidence="5 6" key="1">
    <citation type="journal article" date="2000" name="Arch. Microbiol.">
        <title>Rhodobaca bogoriensis gen. nov. and sp. nov., an alkaliphilic purple nonsulfur bacterium from African Rift Valley soda lakes.</title>
        <authorList>
            <person name="Milford A.D."/>
            <person name="Achenbach L.A."/>
            <person name="Jung D.O."/>
            <person name="Madigan M.T."/>
        </authorList>
    </citation>
    <scope>NUCLEOTIDE SEQUENCE [LARGE SCALE GENOMIC DNA]</scope>
    <source>
        <strain evidence="5 6">2376</strain>
    </source>
</reference>
<evidence type="ECO:0000256" key="1">
    <source>
        <dbReference type="ARBA" id="ARBA00023015"/>
    </source>
</evidence>
<evidence type="ECO:0000256" key="2">
    <source>
        <dbReference type="ARBA" id="ARBA00023125"/>
    </source>
</evidence>
<sequence length="243" mass="27266">MKKTACAACPLRKFEIFSAFTEEEVEFTQSFKSGELQVDPGTTLMLEGMPSPQIYTVLDGQGVRYKTMEDGSRQVINFALPGDLIGLHAAVMGEMSHSVESTSAMRLCVFNRCDLWRLFERWPARAYDLTWLSAVEEHFLGETVAVIGRRSARERVAWGLLRVYSRLKAVGQEKDNTVPMPWRQQDLADALGLSLVHTNKTLQRLRGEGLADWTEGRLTIRDPAALAGVGHFEIDAPVRRPLI</sequence>
<evidence type="ECO:0000259" key="4">
    <source>
        <dbReference type="PROSITE" id="PS51063"/>
    </source>
</evidence>
<evidence type="ECO:0000256" key="3">
    <source>
        <dbReference type="ARBA" id="ARBA00023163"/>
    </source>
</evidence>
<dbReference type="InterPro" id="IPR018490">
    <property type="entry name" value="cNMP-bd_dom_sf"/>
</dbReference>
<dbReference type="PROSITE" id="PS51063">
    <property type="entry name" value="HTH_CRP_2"/>
    <property type="match status" value="1"/>
</dbReference>
<dbReference type="CDD" id="cd00038">
    <property type="entry name" value="CAP_ED"/>
    <property type="match status" value="1"/>
</dbReference>
<evidence type="ECO:0000313" key="5">
    <source>
        <dbReference type="EMBL" id="NYS26542.1"/>
    </source>
</evidence>
<organism evidence="5 6">
    <name type="scientific">Rhabdonatronobacter sediminivivens</name>
    <dbReference type="NCBI Taxonomy" id="2743469"/>
    <lineage>
        <taxon>Bacteria</taxon>
        <taxon>Pseudomonadati</taxon>
        <taxon>Pseudomonadota</taxon>
        <taxon>Alphaproteobacteria</taxon>
        <taxon>Rhodobacterales</taxon>
        <taxon>Paracoccaceae</taxon>
        <taxon>Rhabdonatronobacter</taxon>
    </lineage>
</organism>
<dbReference type="InterPro" id="IPR036390">
    <property type="entry name" value="WH_DNA-bd_sf"/>
</dbReference>
<name>A0A7Z0KZB8_9RHOB</name>
<comment type="caution">
    <text evidence="5">The sequence shown here is derived from an EMBL/GenBank/DDBJ whole genome shotgun (WGS) entry which is preliminary data.</text>
</comment>
<dbReference type="SUPFAM" id="SSF46785">
    <property type="entry name" value="Winged helix' DNA-binding domain"/>
    <property type="match status" value="1"/>
</dbReference>
<keyword evidence="6" id="KW-1185">Reference proteome</keyword>
<dbReference type="Proteomes" id="UP000529417">
    <property type="component" value="Unassembled WGS sequence"/>
</dbReference>
<evidence type="ECO:0000313" key="6">
    <source>
        <dbReference type="Proteomes" id="UP000529417"/>
    </source>
</evidence>
<keyword evidence="3" id="KW-0804">Transcription</keyword>
<dbReference type="EMBL" id="JACBXS010000051">
    <property type="protein sequence ID" value="NYS26542.1"/>
    <property type="molecule type" value="Genomic_DNA"/>
</dbReference>
<keyword evidence="1" id="KW-0805">Transcription regulation</keyword>
<dbReference type="GO" id="GO:0003677">
    <property type="term" value="F:DNA binding"/>
    <property type="evidence" value="ECO:0007669"/>
    <property type="project" value="UniProtKB-KW"/>
</dbReference>
<accession>A0A7Z0KZB8</accession>
<dbReference type="AlphaFoldDB" id="A0A7Z0KZB8"/>
<dbReference type="Pfam" id="PF13545">
    <property type="entry name" value="HTH_Crp_2"/>
    <property type="match status" value="1"/>
</dbReference>
<dbReference type="SUPFAM" id="SSF51206">
    <property type="entry name" value="cAMP-binding domain-like"/>
    <property type="match status" value="1"/>
</dbReference>
<keyword evidence="2" id="KW-0238">DNA-binding</keyword>
<dbReference type="InterPro" id="IPR000595">
    <property type="entry name" value="cNMP-bd_dom"/>
</dbReference>
<dbReference type="InterPro" id="IPR014710">
    <property type="entry name" value="RmlC-like_jellyroll"/>
</dbReference>
<dbReference type="Gene3D" id="1.10.10.10">
    <property type="entry name" value="Winged helix-like DNA-binding domain superfamily/Winged helix DNA-binding domain"/>
    <property type="match status" value="1"/>
</dbReference>
<dbReference type="InterPro" id="IPR036388">
    <property type="entry name" value="WH-like_DNA-bd_sf"/>
</dbReference>
<dbReference type="Gene3D" id="2.60.120.10">
    <property type="entry name" value="Jelly Rolls"/>
    <property type="match status" value="1"/>
</dbReference>